<gene>
    <name evidence="4" type="ORF">D0861_07978</name>
</gene>
<evidence type="ECO:0000313" key="4">
    <source>
        <dbReference type="EMBL" id="RMY82234.1"/>
    </source>
</evidence>
<name>A0A3M7F1K5_HORWE</name>
<dbReference type="Pfam" id="PF01822">
    <property type="entry name" value="WSC"/>
    <property type="match status" value="1"/>
</dbReference>
<dbReference type="PROSITE" id="PS51212">
    <property type="entry name" value="WSC"/>
    <property type="match status" value="1"/>
</dbReference>
<evidence type="ECO:0000259" key="3">
    <source>
        <dbReference type="PROSITE" id="PS51212"/>
    </source>
</evidence>
<feature type="region of interest" description="Disordered" evidence="2">
    <location>
        <begin position="244"/>
        <end position="276"/>
    </location>
</feature>
<feature type="region of interest" description="Disordered" evidence="2">
    <location>
        <begin position="1304"/>
        <end position="1337"/>
    </location>
</feature>
<dbReference type="EMBL" id="QWIR01000222">
    <property type="protein sequence ID" value="RMY82234.1"/>
    <property type="molecule type" value="Genomic_DNA"/>
</dbReference>
<feature type="region of interest" description="Disordered" evidence="2">
    <location>
        <begin position="817"/>
        <end position="836"/>
    </location>
</feature>
<dbReference type="InterPro" id="IPR003609">
    <property type="entry name" value="Pan_app"/>
</dbReference>
<feature type="compositionally biased region" description="Low complexity" evidence="2">
    <location>
        <begin position="1083"/>
        <end position="1097"/>
    </location>
</feature>
<dbReference type="OrthoDB" id="424610at2759"/>
<dbReference type="VEuPathDB" id="FungiDB:BTJ68_07219"/>
<dbReference type="PANTHER" id="PTHR31996">
    <property type="entry name" value="COILED-COIL DOMAIN-CONTAINING PROTEIN 115"/>
    <property type="match status" value="1"/>
</dbReference>
<dbReference type="GO" id="GO:0051082">
    <property type="term" value="F:unfolded protein binding"/>
    <property type="evidence" value="ECO:0007669"/>
    <property type="project" value="TreeGrafter"/>
</dbReference>
<feature type="compositionally biased region" description="Polar residues" evidence="2">
    <location>
        <begin position="1098"/>
        <end position="1110"/>
    </location>
</feature>
<dbReference type="InterPro" id="IPR002889">
    <property type="entry name" value="WSC_carb-bd"/>
</dbReference>
<dbReference type="PANTHER" id="PTHR31996:SF2">
    <property type="entry name" value="COILED-COIL DOMAIN-CONTAINING PROTEIN 115"/>
    <property type="match status" value="1"/>
</dbReference>
<dbReference type="GO" id="GO:1990871">
    <property type="term" value="C:Vma12-Vma22 assembly complex"/>
    <property type="evidence" value="ECO:0007669"/>
    <property type="project" value="TreeGrafter"/>
</dbReference>
<feature type="compositionally biased region" description="Basic and acidic residues" evidence="2">
    <location>
        <begin position="293"/>
        <end position="303"/>
    </location>
</feature>
<feature type="region of interest" description="Disordered" evidence="2">
    <location>
        <begin position="101"/>
        <end position="168"/>
    </location>
</feature>
<proteinExistence type="predicted"/>
<feature type="compositionally biased region" description="Low complexity" evidence="2">
    <location>
        <begin position="1438"/>
        <end position="1474"/>
    </location>
</feature>
<sequence length="1494" mass="158495">MDNAAAPGQDKQNSTSLAELNDRLDDLWIKYLDCLDRYQRAQESVQKTLSSGFFSLAQANFKSSAGRRYGQDFYDERMKASKQVQVLGNDDDRVLTISMNPAVAPDDSSAGPKQKSEASQQPSPPSTPAPEDEDVKAADKSEESTPLDDRKDRNFERSGVTHPPAARSPLTWFGILTPRELRSAQQSFSSAISTPTESAVNAAREMRQLEAEINRMRKASEVSDLSSYDHNDRLNNAQDEHLVTHRSVSSNARGSAKDGFTTVAGRVPSDPEDKEDWADTLFHRQNSLTNERREFDVSLEENRPLQGTDPRSPELNRRVDTYGGLHDTNDKQLPWDQAVKVGNNLIALMNAPVECVKPSKWTNLDDLAAYGWTQAVNRVIELQEPFKAIWSALSLPPTDVRRIEWKHNKQSAHTGPEGTIYQPTGARYNNIYCKQIIIGDFNFGPDTMGGRKTPPMVGTEIVPLKQWSDVTFLQYQEYCKQQSTKQSPVEACLKHLRGILRANVKAWPKQQRGWKIPIMHWFSQAMLDHQGGDLASVHADSLLACIESCDATEGCVDVSLSGSACYMKSALGRALSAAGLSGARLNVASPTPGAITTAPSPECPESNNTLFKTPNGAEFAIECGIDHVAGDIGMAYVRNLGECAVRCSETSGCVDVSLSGAACYLKSNLGPISYNAAINGARLVSQPSETASLSVSSVQATTTAAATPTSTRLTCPASNGTYYTASSGMVFIIDCDTDYPGGGECHYWMSNAWAELTILADMDSVKATSLEECIEACDDEVSCSALVLSGVGCYQKYQANTPTRARGMLAARLVDATAPSSSPPATSAPAVTTRPGTTPLCPANNGFVYTTENGQDDHPGGNLDMVEMTGAGNTWFAQCIETCATYPGCLDVSLSGAACYLKSTLNPPTSADGIRGARLRSSNTVPAVSSTTASETPTAYPAPDPFVGTFEYLACYNDSVTNRTLQSAYLFGTSLQNLTLERCADFCDDFQFFGVEYAQECYCGSELLNNATQQDPASCYAPCAGDETQNCGGYNRISVYRNRNFTAVVSSSLSGASSTLVIPSSSSFGASGVTAEPTMYNPSSSEAESATPSPTSSQDMATSVSSSTDDFATLSPSPNNTDSPSNTAILSSTTLELTSSSSFSSQTFSATSANLGYNSTGLSTSFNVSTISYVTPASAVSGNESVSGQPTANLSITSGTGLSEVTSLAMPQNSTITLDGTNPYATTRSAWTFSNTTTSSAPSETNTTFASPTLASSPSAFASNISAATTSSDRQLSYSSEVFLPSSEATLVLQSESSQALVATETSIATSTSSESEPSSSSDDGSSSPSALVSSLEAASSSSEELVSSTPSAAPVSVTTVEITRTVTNIGTVTVVPIEASTFEDDLSTQEATSTIFEISTSTVVPIAESSDPQLGSSAEETSTVVNLRTSTVVPVEASTSTEQTTSDDSADSAITSINSTTSTASGAESTTEISIEDANATVPSRLRRRKPRY</sequence>
<feature type="region of interest" description="Disordered" evidence="2">
    <location>
        <begin position="293"/>
        <end position="318"/>
    </location>
</feature>
<dbReference type="InterPro" id="IPR040357">
    <property type="entry name" value="Vma22/CCDC115"/>
</dbReference>
<evidence type="ECO:0000256" key="2">
    <source>
        <dbReference type="SAM" id="MobiDB-lite"/>
    </source>
</evidence>
<comment type="caution">
    <text evidence="4">The sequence shown here is derived from an EMBL/GenBank/DDBJ whole genome shotgun (WGS) entry which is preliminary data.</text>
</comment>
<dbReference type="Pfam" id="PF14295">
    <property type="entry name" value="PAN_4"/>
    <property type="match status" value="3"/>
</dbReference>
<protein>
    <recommendedName>
        <fullName evidence="1">Vacuolar ATPase assembly protein VMA22</fullName>
    </recommendedName>
</protein>
<feature type="domain" description="WSC" evidence="3">
    <location>
        <begin position="949"/>
        <end position="1043"/>
    </location>
</feature>
<dbReference type="SMART" id="SM00321">
    <property type="entry name" value="WSC"/>
    <property type="match status" value="1"/>
</dbReference>
<feature type="compositionally biased region" description="Low complexity" evidence="2">
    <location>
        <begin position="1113"/>
        <end position="1128"/>
    </location>
</feature>
<evidence type="ECO:0000256" key="1">
    <source>
        <dbReference type="ARBA" id="ARBA00093634"/>
    </source>
</evidence>
<feature type="region of interest" description="Disordered" evidence="2">
    <location>
        <begin position="1077"/>
        <end position="1128"/>
    </location>
</feature>
<reference evidence="4 5" key="1">
    <citation type="journal article" date="2018" name="BMC Genomics">
        <title>Genomic evidence for intraspecific hybridization in a clonal and extremely halotolerant yeast.</title>
        <authorList>
            <person name="Gostincar C."/>
            <person name="Stajich J.E."/>
            <person name="Zupancic J."/>
            <person name="Zalar P."/>
            <person name="Gunde-Cimerman N."/>
        </authorList>
    </citation>
    <scope>NUCLEOTIDE SEQUENCE [LARGE SCALE GENOMIC DNA]</scope>
    <source>
        <strain evidence="4 5">EXF-2788</strain>
    </source>
</reference>
<accession>A0A3M7F1K5</accession>
<feature type="compositionally biased region" description="Basic and acidic residues" evidence="2">
    <location>
        <begin position="135"/>
        <end position="156"/>
    </location>
</feature>
<organism evidence="4 5">
    <name type="scientific">Hortaea werneckii</name>
    <name type="common">Black yeast</name>
    <name type="synonym">Cladosporium werneckii</name>
    <dbReference type="NCBI Taxonomy" id="91943"/>
    <lineage>
        <taxon>Eukaryota</taxon>
        <taxon>Fungi</taxon>
        <taxon>Dikarya</taxon>
        <taxon>Ascomycota</taxon>
        <taxon>Pezizomycotina</taxon>
        <taxon>Dothideomycetes</taxon>
        <taxon>Dothideomycetidae</taxon>
        <taxon>Mycosphaerellales</taxon>
        <taxon>Teratosphaeriaceae</taxon>
        <taxon>Hortaea</taxon>
    </lineage>
</organism>
<dbReference type="GO" id="GO:0070072">
    <property type="term" value="P:vacuolar proton-transporting V-type ATPase complex assembly"/>
    <property type="evidence" value="ECO:0007669"/>
    <property type="project" value="InterPro"/>
</dbReference>
<dbReference type="VEuPathDB" id="FungiDB:BTJ68_07220"/>
<evidence type="ECO:0000313" key="5">
    <source>
        <dbReference type="Proteomes" id="UP000268823"/>
    </source>
</evidence>
<dbReference type="Proteomes" id="UP000268823">
    <property type="component" value="Unassembled WGS sequence"/>
</dbReference>
<feature type="region of interest" description="Disordered" evidence="2">
    <location>
        <begin position="1436"/>
        <end position="1494"/>
    </location>
</feature>
<feature type="compositionally biased region" description="Low complexity" evidence="2">
    <location>
        <begin position="817"/>
        <end position="833"/>
    </location>
</feature>
<dbReference type="Pfam" id="PF21730">
    <property type="entry name" value="Vma22_CCDC115"/>
    <property type="match status" value="1"/>
</dbReference>